<evidence type="ECO:0000256" key="6">
    <source>
        <dbReference type="SAM" id="MobiDB-lite"/>
    </source>
</evidence>
<sequence length="275" mass="29856">MSAIQQIINDANHASSKRRRFQPPITSFFSLAGGSNNLDSEASTAAPLPRFSHTHYSAATSSPTPLVPAKIQSSLLSVGMRVRKSIAEGYKTKAGQKQPSAFPFAAASSSSSSGLDSPLQPLAHPAPVVSRPVLSDEGDAYSLPSSSQESTCSSSLPLSRPYKRSYDAEGDLDDFDFLTNEPIFPSTSVPMTSSLSSSSGSQRIILSPKLGQQRRQFHRRSKYFLGQENMVHTGPASAMDVDDFEEPTFLRSREEVDIDYVSRRGMHYEVEMGGL</sequence>
<comment type="subcellular location">
    <subcellularLocation>
        <location evidence="2">Cytoplasm</location>
    </subcellularLocation>
    <subcellularLocation>
        <location evidence="1">Nucleus</location>
    </subcellularLocation>
</comment>
<dbReference type="InterPro" id="IPR013900">
    <property type="entry name" value="RNR_inhibitor"/>
</dbReference>
<keyword evidence="5" id="KW-0539">Nucleus</keyword>
<dbReference type="GeneID" id="34613405"/>
<feature type="compositionally biased region" description="Low complexity" evidence="6">
    <location>
        <begin position="142"/>
        <end position="160"/>
    </location>
</feature>
<dbReference type="RefSeq" id="XP_022580093.1">
    <property type="nucleotide sequence ID" value="XM_022726941.1"/>
</dbReference>
<accession>A0A1L9SEP9</accession>
<dbReference type="GO" id="GO:0005737">
    <property type="term" value="C:cytoplasm"/>
    <property type="evidence" value="ECO:0007669"/>
    <property type="project" value="UniProtKB-SubCell"/>
</dbReference>
<dbReference type="GO" id="GO:0005634">
    <property type="term" value="C:nucleus"/>
    <property type="evidence" value="ECO:0007669"/>
    <property type="project" value="UniProtKB-SubCell"/>
</dbReference>
<evidence type="ECO:0000256" key="3">
    <source>
        <dbReference type="ARBA" id="ARBA00005459"/>
    </source>
</evidence>
<dbReference type="Proteomes" id="UP000184188">
    <property type="component" value="Unassembled WGS sequence"/>
</dbReference>
<dbReference type="PANTHER" id="PTHR28081:SF1">
    <property type="entry name" value="DAMAGE-REGULATED IMPORT FACILITATOR 1"/>
    <property type="match status" value="1"/>
</dbReference>
<evidence type="ECO:0000256" key="2">
    <source>
        <dbReference type="ARBA" id="ARBA00004496"/>
    </source>
</evidence>
<evidence type="ECO:0000313" key="7">
    <source>
        <dbReference type="EMBL" id="OJJ45583.1"/>
    </source>
</evidence>
<dbReference type="GO" id="GO:0008104">
    <property type="term" value="P:intracellular protein localization"/>
    <property type="evidence" value="ECO:0007669"/>
    <property type="project" value="TreeGrafter"/>
</dbReference>
<evidence type="ECO:0000256" key="1">
    <source>
        <dbReference type="ARBA" id="ARBA00004123"/>
    </source>
</evidence>
<feature type="region of interest" description="Disordered" evidence="6">
    <location>
        <begin position="129"/>
        <end position="160"/>
    </location>
</feature>
<dbReference type="AlphaFoldDB" id="A0A1L9SEP9"/>
<dbReference type="GO" id="GO:1990846">
    <property type="term" value="F:ribonucleoside-diphosphate reductase inhibitor activity"/>
    <property type="evidence" value="ECO:0007669"/>
    <property type="project" value="TreeGrafter"/>
</dbReference>
<name>A0A1L9SEP9_9EURO</name>
<organism evidence="7 8">
    <name type="scientific">Penicilliopsis zonata CBS 506.65</name>
    <dbReference type="NCBI Taxonomy" id="1073090"/>
    <lineage>
        <taxon>Eukaryota</taxon>
        <taxon>Fungi</taxon>
        <taxon>Dikarya</taxon>
        <taxon>Ascomycota</taxon>
        <taxon>Pezizomycotina</taxon>
        <taxon>Eurotiomycetes</taxon>
        <taxon>Eurotiomycetidae</taxon>
        <taxon>Eurotiales</taxon>
        <taxon>Aspergillaceae</taxon>
        <taxon>Penicilliopsis</taxon>
    </lineage>
</organism>
<reference evidence="8" key="1">
    <citation type="journal article" date="2017" name="Genome Biol.">
        <title>Comparative genomics reveals high biological diversity and specific adaptations in the industrially and medically important fungal genus Aspergillus.</title>
        <authorList>
            <person name="de Vries R.P."/>
            <person name="Riley R."/>
            <person name="Wiebenga A."/>
            <person name="Aguilar-Osorio G."/>
            <person name="Amillis S."/>
            <person name="Uchima C.A."/>
            <person name="Anderluh G."/>
            <person name="Asadollahi M."/>
            <person name="Askin M."/>
            <person name="Barry K."/>
            <person name="Battaglia E."/>
            <person name="Bayram O."/>
            <person name="Benocci T."/>
            <person name="Braus-Stromeyer S.A."/>
            <person name="Caldana C."/>
            <person name="Canovas D."/>
            <person name="Cerqueira G.C."/>
            <person name="Chen F."/>
            <person name="Chen W."/>
            <person name="Choi C."/>
            <person name="Clum A."/>
            <person name="Dos Santos R.A."/>
            <person name="Damasio A.R."/>
            <person name="Diallinas G."/>
            <person name="Emri T."/>
            <person name="Fekete E."/>
            <person name="Flipphi M."/>
            <person name="Freyberg S."/>
            <person name="Gallo A."/>
            <person name="Gournas C."/>
            <person name="Habgood R."/>
            <person name="Hainaut M."/>
            <person name="Harispe M.L."/>
            <person name="Henrissat B."/>
            <person name="Hilden K.S."/>
            <person name="Hope R."/>
            <person name="Hossain A."/>
            <person name="Karabika E."/>
            <person name="Karaffa L."/>
            <person name="Karanyi Z."/>
            <person name="Krasevec N."/>
            <person name="Kuo A."/>
            <person name="Kusch H."/>
            <person name="LaButti K."/>
            <person name="Lagendijk E.L."/>
            <person name="Lapidus A."/>
            <person name="Levasseur A."/>
            <person name="Lindquist E."/>
            <person name="Lipzen A."/>
            <person name="Logrieco A.F."/>
            <person name="MacCabe A."/>
            <person name="Maekelae M.R."/>
            <person name="Malavazi I."/>
            <person name="Melin P."/>
            <person name="Meyer V."/>
            <person name="Mielnichuk N."/>
            <person name="Miskei M."/>
            <person name="Molnar A.P."/>
            <person name="Mule G."/>
            <person name="Ngan C.Y."/>
            <person name="Orejas M."/>
            <person name="Orosz E."/>
            <person name="Ouedraogo J.P."/>
            <person name="Overkamp K.M."/>
            <person name="Park H.-S."/>
            <person name="Perrone G."/>
            <person name="Piumi F."/>
            <person name="Punt P.J."/>
            <person name="Ram A.F."/>
            <person name="Ramon A."/>
            <person name="Rauscher S."/>
            <person name="Record E."/>
            <person name="Riano-Pachon D.M."/>
            <person name="Robert V."/>
            <person name="Roehrig J."/>
            <person name="Ruller R."/>
            <person name="Salamov A."/>
            <person name="Salih N.S."/>
            <person name="Samson R.A."/>
            <person name="Sandor E."/>
            <person name="Sanguinetti M."/>
            <person name="Schuetze T."/>
            <person name="Sepcic K."/>
            <person name="Shelest E."/>
            <person name="Sherlock G."/>
            <person name="Sophianopoulou V."/>
            <person name="Squina F.M."/>
            <person name="Sun H."/>
            <person name="Susca A."/>
            <person name="Todd R.B."/>
            <person name="Tsang A."/>
            <person name="Unkles S.E."/>
            <person name="van de Wiele N."/>
            <person name="van Rossen-Uffink D."/>
            <person name="Oliveira J.V."/>
            <person name="Vesth T.C."/>
            <person name="Visser J."/>
            <person name="Yu J.-H."/>
            <person name="Zhou M."/>
            <person name="Andersen M.R."/>
            <person name="Archer D.B."/>
            <person name="Baker S.E."/>
            <person name="Benoit I."/>
            <person name="Brakhage A.A."/>
            <person name="Braus G.H."/>
            <person name="Fischer R."/>
            <person name="Frisvad J.C."/>
            <person name="Goldman G.H."/>
            <person name="Houbraken J."/>
            <person name="Oakley B."/>
            <person name="Pocsi I."/>
            <person name="Scazzocchio C."/>
            <person name="Seiboth B."/>
            <person name="vanKuyk P.A."/>
            <person name="Wortman J."/>
            <person name="Dyer P.S."/>
            <person name="Grigoriev I.V."/>
        </authorList>
    </citation>
    <scope>NUCLEOTIDE SEQUENCE [LARGE SCALE GENOMIC DNA]</scope>
    <source>
        <strain evidence="8">CBS 506.65</strain>
    </source>
</reference>
<dbReference type="OrthoDB" id="4072855at2759"/>
<protein>
    <submittedName>
        <fullName evidence="7">Uncharacterized protein</fullName>
    </submittedName>
</protein>
<dbReference type="Pfam" id="PF08591">
    <property type="entry name" value="RNR_inhib"/>
    <property type="match status" value="1"/>
</dbReference>
<dbReference type="VEuPathDB" id="FungiDB:ASPZODRAFT_17034"/>
<evidence type="ECO:0000256" key="5">
    <source>
        <dbReference type="ARBA" id="ARBA00023242"/>
    </source>
</evidence>
<dbReference type="EMBL" id="KV878344">
    <property type="protein sequence ID" value="OJJ45583.1"/>
    <property type="molecule type" value="Genomic_DNA"/>
</dbReference>
<keyword evidence="4" id="KW-0963">Cytoplasm</keyword>
<evidence type="ECO:0000256" key="4">
    <source>
        <dbReference type="ARBA" id="ARBA00022490"/>
    </source>
</evidence>
<evidence type="ECO:0000313" key="8">
    <source>
        <dbReference type="Proteomes" id="UP000184188"/>
    </source>
</evidence>
<comment type="similarity">
    <text evidence="3">Belongs to the DIF1/spd1 family.</text>
</comment>
<dbReference type="PANTHER" id="PTHR28081">
    <property type="entry name" value="DAMAGE-REGULATED IMPORT FACILITATOR 1-RELATED"/>
    <property type="match status" value="1"/>
</dbReference>
<gene>
    <name evidence="7" type="ORF">ASPZODRAFT_17034</name>
</gene>
<keyword evidence="8" id="KW-1185">Reference proteome</keyword>
<proteinExistence type="inferred from homology"/>